<dbReference type="Pfam" id="PF07679">
    <property type="entry name" value="I-set"/>
    <property type="match status" value="1"/>
</dbReference>
<dbReference type="PROSITE" id="PS50835">
    <property type="entry name" value="IG_LIKE"/>
    <property type="match status" value="1"/>
</dbReference>
<evidence type="ECO:0000259" key="1">
    <source>
        <dbReference type="PROSITE" id="PS50835"/>
    </source>
</evidence>
<evidence type="ECO:0000313" key="3">
    <source>
        <dbReference type="Proteomes" id="UP000007819"/>
    </source>
</evidence>
<reference evidence="3" key="1">
    <citation type="submission" date="2010-06" db="EMBL/GenBank/DDBJ databases">
        <authorList>
            <person name="Jiang H."/>
            <person name="Abraham K."/>
            <person name="Ali S."/>
            <person name="Alsbrooks S.L."/>
            <person name="Anim B.N."/>
            <person name="Anosike U.S."/>
            <person name="Attaway T."/>
            <person name="Bandaranaike D.P."/>
            <person name="Battles P.K."/>
            <person name="Bell S.N."/>
            <person name="Bell A.V."/>
            <person name="Beltran B."/>
            <person name="Bickham C."/>
            <person name="Bustamante Y."/>
            <person name="Caleb T."/>
            <person name="Canada A."/>
            <person name="Cardenas V."/>
            <person name="Carter K."/>
            <person name="Chacko J."/>
            <person name="Chandrabose M.N."/>
            <person name="Chavez D."/>
            <person name="Chavez A."/>
            <person name="Chen L."/>
            <person name="Chu H.-S."/>
            <person name="Claassen K.J."/>
            <person name="Cockrell R."/>
            <person name="Collins M."/>
            <person name="Cooper J.A."/>
            <person name="Cree A."/>
            <person name="Curry S.M."/>
            <person name="Da Y."/>
            <person name="Dao M.D."/>
            <person name="Das B."/>
            <person name="Davila M.-L."/>
            <person name="Davy-Carroll L."/>
            <person name="Denson S."/>
            <person name="Dinh H."/>
            <person name="Ebong V.E."/>
            <person name="Edwards J.R."/>
            <person name="Egan A."/>
            <person name="El-Daye J."/>
            <person name="Escobedo L."/>
            <person name="Fernandez S."/>
            <person name="Fernando P.R."/>
            <person name="Flagg N."/>
            <person name="Forbes L.D."/>
            <person name="Fowler R.G."/>
            <person name="Fu Q."/>
            <person name="Gabisi R.A."/>
            <person name="Ganer J."/>
            <person name="Garbino Pronczuk A."/>
            <person name="Garcia R.M."/>
            <person name="Garner T."/>
            <person name="Garrett T.E."/>
            <person name="Gonzalez D.A."/>
            <person name="Hamid H."/>
            <person name="Hawkins E.S."/>
            <person name="Hirani K."/>
            <person name="Hogues M.E."/>
            <person name="Hollins B."/>
            <person name="Hsiao C.-H."/>
            <person name="Jabil R."/>
            <person name="James M.L."/>
            <person name="Jhangiani S.N."/>
            <person name="Johnson B."/>
            <person name="Johnson Q."/>
            <person name="Joshi V."/>
            <person name="Kalu J.B."/>
            <person name="Kam C."/>
            <person name="Kashfia A."/>
            <person name="Keebler J."/>
            <person name="Kisamo H."/>
            <person name="Kovar C.L."/>
            <person name="Lago L.A."/>
            <person name="Lai C.-Y."/>
            <person name="Laidlaw J."/>
            <person name="Lara F."/>
            <person name="Le T.-K."/>
            <person name="Lee S.L."/>
            <person name="Legall F.H."/>
            <person name="Lemon S.J."/>
            <person name="Lewis L.R."/>
            <person name="Li B."/>
            <person name="Liu Y."/>
            <person name="Liu Y.-S."/>
            <person name="Lopez J."/>
            <person name="Lozado R.J."/>
            <person name="Lu J."/>
            <person name="Madu R.C."/>
            <person name="Maheshwari M."/>
            <person name="Maheshwari R."/>
            <person name="Malloy K."/>
            <person name="Martinez E."/>
            <person name="Mathew T."/>
            <person name="Mercado I.C."/>
            <person name="Mercado C."/>
            <person name="Meyer B."/>
            <person name="Montgomery K."/>
            <person name="Morgan M.B."/>
            <person name="Munidasa M."/>
            <person name="Nazareth L.V."/>
            <person name="Nelson J."/>
            <person name="Ng B.M."/>
            <person name="Nguyen N.B."/>
            <person name="Nguyen P.Q."/>
            <person name="Nguyen T."/>
            <person name="Obregon M."/>
            <person name="Okwuonu G.O."/>
            <person name="Onwere C.G."/>
            <person name="Orozco G."/>
            <person name="Parra A."/>
            <person name="Patel S."/>
            <person name="Patil S."/>
            <person name="Perez A."/>
            <person name="Perez Y."/>
            <person name="Pham C."/>
            <person name="Primus E.L."/>
            <person name="Pu L.-L."/>
            <person name="Puazo M."/>
            <person name="Qin X."/>
            <person name="Quiroz J.B."/>
            <person name="Reese J."/>
            <person name="Richards S."/>
            <person name="Rives C.M."/>
            <person name="Robberts R."/>
            <person name="Ruiz S.J."/>
            <person name="Ruiz M.J."/>
            <person name="Santibanez J."/>
            <person name="Schneider B.W."/>
            <person name="Sisson I."/>
            <person name="Smith M."/>
            <person name="Sodergren E."/>
            <person name="Song X.-Z."/>
            <person name="Song B.B."/>
            <person name="Summersgill H."/>
            <person name="Thelus R."/>
            <person name="Thornton R.D."/>
            <person name="Trejos Z.Y."/>
            <person name="Usmani K."/>
            <person name="Vattathil S."/>
            <person name="Villasana D."/>
            <person name="Walker D.L."/>
            <person name="Wang S."/>
            <person name="Wang K."/>
            <person name="White C.S."/>
            <person name="Williams A.C."/>
            <person name="Williamson J."/>
            <person name="Wilson K."/>
            <person name="Woghiren I.O."/>
            <person name="Woodworth J.R."/>
            <person name="Worley K.C."/>
            <person name="Wright R.A."/>
            <person name="Wu W."/>
            <person name="Young L."/>
            <person name="Zhang L."/>
            <person name="Zhang J."/>
            <person name="Zhu Y."/>
            <person name="Muzny D.M."/>
            <person name="Weinstock G."/>
            <person name="Gibbs R.A."/>
        </authorList>
    </citation>
    <scope>NUCLEOTIDE SEQUENCE [LARGE SCALE GENOMIC DNA]</scope>
    <source>
        <strain evidence="3">LSR1</strain>
    </source>
</reference>
<dbReference type="Gene3D" id="2.60.40.10">
    <property type="entry name" value="Immunoglobulins"/>
    <property type="match status" value="1"/>
</dbReference>
<accession>A0A8R2NTM8</accession>
<dbReference type="SMART" id="SM00409">
    <property type="entry name" value="IG"/>
    <property type="match status" value="1"/>
</dbReference>
<reference evidence="2" key="2">
    <citation type="submission" date="2022-06" db="UniProtKB">
        <authorList>
            <consortium name="EnsemblMetazoa"/>
        </authorList>
    </citation>
    <scope>IDENTIFICATION</scope>
</reference>
<dbReference type="AlphaFoldDB" id="A0A8R2NTM8"/>
<dbReference type="RefSeq" id="XP_029347779.1">
    <property type="nucleotide sequence ID" value="XM_029491919.1"/>
</dbReference>
<sequence length="128" mass="13861">MNQPFGNITYILILTVRPKILPFSFGDSPSNAGNPVQVGCTVMEGDKPLRITWNFYGEELSSNMGVSTMPVGDSMNVLIIPSVVPSNRGNYTCLAKNSAGNDSFTAQLLVNGSDFTPQLKVTIRFTII</sequence>
<dbReference type="InterPro" id="IPR013098">
    <property type="entry name" value="Ig_I-set"/>
</dbReference>
<dbReference type="KEGG" id="api:100569260"/>
<dbReference type="InterPro" id="IPR007110">
    <property type="entry name" value="Ig-like_dom"/>
</dbReference>
<dbReference type="Proteomes" id="UP000007819">
    <property type="component" value="Unassembled WGS sequence"/>
</dbReference>
<dbReference type="SUPFAM" id="SSF48726">
    <property type="entry name" value="Immunoglobulin"/>
    <property type="match status" value="1"/>
</dbReference>
<dbReference type="OrthoDB" id="6629202at2759"/>
<name>A0A8R2NTM8_ACYPI</name>
<dbReference type="FunFam" id="2.60.40.10:FF:000333">
    <property type="entry name" value="Down syndrome cell adhesion molecule"/>
    <property type="match status" value="1"/>
</dbReference>
<dbReference type="SMART" id="SM00408">
    <property type="entry name" value="IGc2"/>
    <property type="match status" value="1"/>
</dbReference>
<dbReference type="InterPro" id="IPR013783">
    <property type="entry name" value="Ig-like_fold"/>
</dbReference>
<dbReference type="InterPro" id="IPR036179">
    <property type="entry name" value="Ig-like_dom_sf"/>
</dbReference>
<keyword evidence="3" id="KW-1185">Reference proteome</keyword>
<evidence type="ECO:0000313" key="2">
    <source>
        <dbReference type="EnsemblMetazoa" id="XP_029347779.1"/>
    </source>
</evidence>
<dbReference type="InterPro" id="IPR003598">
    <property type="entry name" value="Ig_sub2"/>
</dbReference>
<feature type="domain" description="Ig-like" evidence="1">
    <location>
        <begin position="18"/>
        <end position="111"/>
    </location>
</feature>
<proteinExistence type="predicted"/>
<dbReference type="InterPro" id="IPR003599">
    <property type="entry name" value="Ig_sub"/>
</dbReference>
<dbReference type="EnsemblMetazoa" id="XM_029491919.1">
    <property type="protein sequence ID" value="XP_029347779.1"/>
    <property type="gene ID" value="LOC100569260"/>
</dbReference>
<organism evidence="2 3">
    <name type="scientific">Acyrthosiphon pisum</name>
    <name type="common">Pea aphid</name>
    <dbReference type="NCBI Taxonomy" id="7029"/>
    <lineage>
        <taxon>Eukaryota</taxon>
        <taxon>Metazoa</taxon>
        <taxon>Ecdysozoa</taxon>
        <taxon>Arthropoda</taxon>
        <taxon>Hexapoda</taxon>
        <taxon>Insecta</taxon>
        <taxon>Pterygota</taxon>
        <taxon>Neoptera</taxon>
        <taxon>Paraneoptera</taxon>
        <taxon>Hemiptera</taxon>
        <taxon>Sternorrhyncha</taxon>
        <taxon>Aphidomorpha</taxon>
        <taxon>Aphidoidea</taxon>
        <taxon>Aphididae</taxon>
        <taxon>Macrosiphini</taxon>
        <taxon>Acyrthosiphon</taxon>
    </lineage>
</organism>
<dbReference type="GeneID" id="100569260"/>
<protein>
    <recommendedName>
        <fullName evidence="1">Ig-like domain-containing protein</fullName>
    </recommendedName>
</protein>